<evidence type="ECO:0000256" key="1">
    <source>
        <dbReference type="SAM" id="MobiDB-lite"/>
    </source>
</evidence>
<dbReference type="EMBL" id="PJQD01000112">
    <property type="protein sequence ID" value="POY70643.1"/>
    <property type="molecule type" value="Genomic_DNA"/>
</dbReference>
<organism evidence="2 3">
    <name type="scientific">Rhodotorula taiwanensis</name>
    <dbReference type="NCBI Taxonomy" id="741276"/>
    <lineage>
        <taxon>Eukaryota</taxon>
        <taxon>Fungi</taxon>
        <taxon>Dikarya</taxon>
        <taxon>Basidiomycota</taxon>
        <taxon>Pucciniomycotina</taxon>
        <taxon>Microbotryomycetes</taxon>
        <taxon>Sporidiobolales</taxon>
        <taxon>Sporidiobolaceae</taxon>
        <taxon>Rhodotorula</taxon>
    </lineage>
</organism>
<evidence type="ECO:0000313" key="2">
    <source>
        <dbReference type="EMBL" id="POY70643.1"/>
    </source>
</evidence>
<feature type="compositionally biased region" description="Basic and acidic residues" evidence="1">
    <location>
        <begin position="11"/>
        <end position="23"/>
    </location>
</feature>
<protein>
    <submittedName>
        <fullName evidence="2">Uncharacterized protein</fullName>
    </submittedName>
</protein>
<feature type="compositionally biased region" description="Basic residues" evidence="1">
    <location>
        <begin position="1"/>
        <end position="10"/>
    </location>
</feature>
<feature type="compositionally biased region" description="Basic and acidic residues" evidence="1">
    <location>
        <begin position="54"/>
        <end position="81"/>
    </location>
</feature>
<feature type="region of interest" description="Disordered" evidence="1">
    <location>
        <begin position="1"/>
        <end position="81"/>
    </location>
</feature>
<evidence type="ECO:0000313" key="3">
    <source>
        <dbReference type="Proteomes" id="UP000237144"/>
    </source>
</evidence>
<proteinExistence type="predicted"/>
<name>A0A2S5B1J3_9BASI</name>
<reference evidence="2 3" key="1">
    <citation type="journal article" date="2018" name="Front. Microbiol.">
        <title>Prospects for Fungal Bioremediation of Acidic Radioactive Waste Sites: Characterization and Genome Sequence of Rhodotorula taiwanensis MD1149.</title>
        <authorList>
            <person name="Tkavc R."/>
            <person name="Matrosova V.Y."/>
            <person name="Grichenko O.E."/>
            <person name="Gostincar C."/>
            <person name="Volpe R.P."/>
            <person name="Klimenkova P."/>
            <person name="Gaidamakova E.K."/>
            <person name="Zhou C.E."/>
            <person name="Stewart B.J."/>
            <person name="Lyman M.G."/>
            <person name="Malfatti S.A."/>
            <person name="Rubinfeld B."/>
            <person name="Courtot M."/>
            <person name="Singh J."/>
            <person name="Dalgard C.L."/>
            <person name="Hamilton T."/>
            <person name="Frey K.G."/>
            <person name="Gunde-Cimerman N."/>
            <person name="Dugan L."/>
            <person name="Daly M.J."/>
        </authorList>
    </citation>
    <scope>NUCLEOTIDE SEQUENCE [LARGE SCALE GENOMIC DNA]</scope>
    <source>
        <strain evidence="2 3">MD1149</strain>
    </source>
</reference>
<comment type="caution">
    <text evidence="2">The sequence shown here is derived from an EMBL/GenBank/DDBJ whole genome shotgun (WGS) entry which is preliminary data.</text>
</comment>
<sequence>MGIAGKIKHVLGHEEKGGEREEGQSSSLPPAGHQTPPKPSFEGPGGSEAPHNGGEGRYERTHQESAADAARRRMGYEDGTK</sequence>
<dbReference type="Proteomes" id="UP000237144">
    <property type="component" value="Unassembled WGS sequence"/>
</dbReference>
<gene>
    <name evidence="2" type="ORF">BMF94_6349</name>
</gene>
<keyword evidence="3" id="KW-1185">Reference proteome</keyword>
<dbReference type="OrthoDB" id="10424782at2759"/>
<accession>A0A2S5B1J3</accession>
<dbReference type="AlphaFoldDB" id="A0A2S5B1J3"/>